<keyword evidence="7" id="KW-0063">Aspartyl esterase</keyword>
<comment type="similarity">
    <text evidence="3">In the N-terminal section; belongs to the PMEI family.</text>
</comment>
<dbReference type="SUPFAM" id="SSF51126">
    <property type="entry name" value="Pectin lyase-like"/>
    <property type="match status" value="1"/>
</dbReference>
<dbReference type="SUPFAM" id="SSF101148">
    <property type="entry name" value="Plant invertase/pectin methylesterase inhibitor"/>
    <property type="match status" value="1"/>
</dbReference>
<evidence type="ECO:0000256" key="5">
    <source>
        <dbReference type="ARBA" id="ARBA00022512"/>
    </source>
</evidence>
<keyword evidence="5" id="KW-0964">Secreted</keyword>
<dbReference type="InterPro" id="IPR035513">
    <property type="entry name" value="Invertase/methylesterase_inhib"/>
</dbReference>
<dbReference type="Proteomes" id="UP001314170">
    <property type="component" value="Unassembled WGS sequence"/>
</dbReference>
<proteinExistence type="inferred from homology"/>
<accession>A0AAV1SGF6</accession>
<dbReference type="AlphaFoldDB" id="A0AAV1SGF6"/>
<keyword evidence="6" id="KW-0378">Hydrolase</keyword>
<dbReference type="InterPro" id="IPR006501">
    <property type="entry name" value="Pectinesterase_inhib_dom"/>
</dbReference>
<comment type="subcellular location">
    <subcellularLocation>
        <location evidence="1">Secreted</location>
        <location evidence="1">Cell wall</location>
    </subcellularLocation>
</comment>
<dbReference type="Pfam" id="PF04043">
    <property type="entry name" value="PMEI"/>
    <property type="match status" value="1"/>
</dbReference>
<dbReference type="InterPro" id="IPR012334">
    <property type="entry name" value="Pectin_lyas_fold"/>
</dbReference>
<reference evidence="9 10" key="1">
    <citation type="submission" date="2024-01" db="EMBL/GenBank/DDBJ databases">
        <authorList>
            <person name="Waweru B."/>
        </authorList>
    </citation>
    <scope>NUCLEOTIDE SEQUENCE [LARGE SCALE GENOMIC DNA]</scope>
</reference>
<comment type="similarity">
    <text evidence="4">In the C-terminal section; belongs to the pectinesterase family.</text>
</comment>
<evidence type="ECO:0000256" key="2">
    <source>
        <dbReference type="ARBA" id="ARBA00005184"/>
    </source>
</evidence>
<dbReference type="NCBIfam" id="TIGR01614">
    <property type="entry name" value="PME_inhib"/>
    <property type="match status" value="1"/>
</dbReference>
<dbReference type="EMBL" id="CAWUPB010001173">
    <property type="protein sequence ID" value="CAK7348934.1"/>
    <property type="molecule type" value="Genomic_DNA"/>
</dbReference>
<evidence type="ECO:0000256" key="3">
    <source>
        <dbReference type="ARBA" id="ARBA00006027"/>
    </source>
</evidence>
<dbReference type="PANTHER" id="PTHR31707">
    <property type="entry name" value="PECTINESTERASE"/>
    <property type="match status" value="1"/>
</dbReference>
<dbReference type="Gene3D" id="2.160.20.10">
    <property type="entry name" value="Single-stranded right-handed beta-helix, Pectin lyase-like"/>
    <property type="match status" value="1"/>
</dbReference>
<evidence type="ECO:0000259" key="8">
    <source>
        <dbReference type="SMART" id="SM00856"/>
    </source>
</evidence>
<dbReference type="SMART" id="SM00856">
    <property type="entry name" value="PMEI"/>
    <property type="match status" value="1"/>
</dbReference>
<comment type="caution">
    <text evidence="9">The sequence shown here is derived from an EMBL/GenBank/DDBJ whole genome shotgun (WGS) entry which is preliminary data.</text>
</comment>
<dbReference type="Gene3D" id="1.20.140.40">
    <property type="entry name" value="Invertase/pectin methylesterase inhibitor family protein"/>
    <property type="match status" value="1"/>
</dbReference>
<evidence type="ECO:0000313" key="10">
    <source>
        <dbReference type="Proteomes" id="UP001314170"/>
    </source>
</evidence>
<evidence type="ECO:0000313" key="9">
    <source>
        <dbReference type="EMBL" id="CAK7348934.1"/>
    </source>
</evidence>
<dbReference type="GO" id="GO:0004857">
    <property type="term" value="F:enzyme inhibitor activity"/>
    <property type="evidence" value="ECO:0007669"/>
    <property type="project" value="InterPro"/>
</dbReference>
<dbReference type="GO" id="GO:0030599">
    <property type="term" value="F:pectinesterase activity"/>
    <property type="evidence" value="ECO:0007669"/>
    <property type="project" value="InterPro"/>
</dbReference>
<dbReference type="Pfam" id="PF01095">
    <property type="entry name" value="Pectinesterase"/>
    <property type="match status" value="1"/>
</dbReference>
<dbReference type="CDD" id="cd15798">
    <property type="entry name" value="PMEI-like_3"/>
    <property type="match status" value="1"/>
</dbReference>
<evidence type="ECO:0000256" key="7">
    <source>
        <dbReference type="ARBA" id="ARBA00023085"/>
    </source>
</evidence>
<comment type="pathway">
    <text evidence="2">Glycan metabolism; pectin degradation; 2-dehydro-3-deoxy-D-gluconate from pectin: step 1/5.</text>
</comment>
<gene>
    <name evidence="9" type="ORF">DCAF_LOCUS21643</name>
</gene>
<evidence type="ECO:0000256" key="1">
    <source>
        <dbReference type="ARBA" id="ARBA00004191"/>
    </source>
</evidence>
<protein>
    <recommendedName>
        <fullName evidence="8">Pectinesterase inhibitor domain-containing protein</fullName>
    </recommendedName>
</protein>
<dbReference type="GO" id="GO:0042545">
    <property type="term" value="P:cell wall modification"/>
    <property type="evidence" value="ECO:0007669"/>
    <property type="project" value="InterPro"/>
</dbReference>
<name>A0AAV1SGF6_9ROSI</name>
<dbReference type="InterPro" id="IPR011050">
    <property type="entry name" value="Pectin_lyase_fold/virulence"/>
</dbReference>
<keyword evidence="5" id="KW-0134">Cell wall</keyword>
<evidence type="ECO:0000256" key="4">
    <source>
        <dbReference type="ARBA" id="ARBA00007786"/>
    </source>
</evidence>
<keyword evidence="10" id="KW-1185">Reference proteome</keyword>
<feature type="domain" description="Pectinesterase inhibitor" evidence="8">
    <location>
        <begin position="8"/>
        <end position="171"/>
    </location>
</feature>
<dbReference type="InterPro" id="IPR000070">
    <property type="entry name" value="Pectinesterase_cat"/>
</dbReference>
<organism evidence="9 10">
    <name type="scientific">Dovyalis caffra</name>
    <dbReference type="NCBI Taxonomy" id="77055"/>
    <lineage>
        <taxon>Eukaryota</taxon>
        <taxon>Viridiplantae</taxon>
        <taxon>Streptophyta</taxon>
        <taxon>Embryophyta</taxon>
        <taxon>Tracheophyta</taxon>
        <taxon>Spermatophyta</taxon>
        <taxon>Magnoliopsida</taxon>
        <taxon>eudicotyledons</taxon>
        <taxon>Gunneridae</taxon>
        <taxon>Pentapetalae</taxon>
        <taxon>rosids</taxon>
        <taxon>fabids</taxon>
        <taxon>Malpighiales</taxon>
        <taxon>Salicaceae</taxon>
        <taxon>Flacourtieae</taxon>
        <taxon>Dovyalis</taxon>
    </lineage>
</organism>
<sequence length="305" mass="33086">MSRSTTPVAPSSINNASPCNGTPYKAACQSILLSLSNSNNALPKTPKELFDHSLHFTLSQAHSALDQLATIFLSQTYRKVDMTRLASSGMRDCMELLDDTLAQLSKVINRKNDPTHTYNDVQTWLSAALTNQETCKESLLENGKKYHLAKLEVIDSMAKNLSQSISNSLALYVSNYGLTGTTPRGRKLLSNDFPTWVSSSERKLLEASIGEIEAHAVVARDGSGTHATIGEAIRQVAASLEDGGRNVIYIKAGTYKESLRIPSKQQNVLLFGDGKGKTVIVDSKNADDGSTTYDSATVGTYLLLH</sequence>
<evidence type="ECO:0000256" key="6">
    <source>
        <dbReference type="ARBA" id="ARBA00022801"/>
    </source>
</evidence>